<evidence type="ECO:0000313" key="3">
    <source>
        <dbReference type="Proteomes" id="UP001519287"/>
    </source>
</evidence>
<dbReference type="EMBL" id="JAGGLB010000008">
    <property type="protein sequence ID" value="MBP1991393.1"/>
    <property type="molecule type" value="Genomic_DNA"/>
</dbReference>
<feature type="transmembrane region" description="Helical" evidence="1">
    <location>
        <begin position="83"/>
        <end position="109"/>
    </location>
</feature>
<keyword evidence="3" id="KW-1185">Reference proteome</keyword>
<evidence type="ECO:0000256" key="1">
    <source>
        <dbReference type="SAM" id="Phobius"/>
    </source>
</evidence>
<feature type="transmembrane region" description="Helical" evidence="1">
    <location>
        <begin position="121"/>
        <end position="143"/>
    </location>
</feature>
<comment type="caution">
    <text evidence="2">The sequence shown here is derived from an EMBL/GenBank/DDBJ whole genome shotgun (WGS) entry which is preliminary data.</text>
</comment>
<keyword evidence="1" id="KW-0472">Membrane</keyword>
<organism evidence="2 3">
    <name type="scientific">Paenibacillus eucommiae</name>
    <dbReference type="NCBI Taxonomy" id="1355755"/>
    <lineage>
        <taxon>Bacteria</taxon>
        <taxon>Bacillati</taxon>
        <taxon>Bacillota</taxon>
        <taxon>Bacilli</taxon>
        <taxon>Bacillales</taxon>
        <taxon>Paenibacillaceae</taxon>
        <taxon>Paenibacillus</taxon>
    </lineage>
</organism>
<accession>A0ABS4IV65</accession>
<gene>
    <name evidence="2" type="ORF">J2Z66_003000</name>
</gene>
<dbReference type="RefSeq" id="WP_209972143.1">
    <property type="nucleotide sequence ID" value="NZ_JAGGLB010000008.1"/>
</dbReference>
<dbReference type="Proteomes" id="UP001519287">
    <property type="component" value="Unassembled WGS sequence"/>
</dbReference>
<keyword evidence="1" id="KW-0812">Transmembrane</keyword>
<feature type="transmembrane region" description="Helical" evidence="1">
    <location>
        <begin position="60"/>
        <end position="76"/>
    </location>
</feature>
<evidence type="ECO:0000313" key="2">
    <source>
        <dbReference type="EMBL" id="MBP1991393.1"/>
    </source>
</evidence>
<keyword evidence="1" id="KW-1133">Transmembrane helix</keyword>
<name>A0ABS4IV65_9BACL</name>
<proteinExistence type="predicted"/>
<feature type="transmembrane region" description="Helical" evidence="1">
    <location>
        <begin position="38"/>
        <end position="54"/>
    </location>
</feature>
<reference evidence="2 3" key="1">
    <citation type="submission" date="2021-03" db="EMBL/GenBank/DDBJ databases">
        <title>Genomic Encyclopedia of Type Strains, Phase IV (KMG-IV): sequencing the most valuable type-strain genomes for metagenomic binning, comparative biology and taxonomic classification.</title>
        <authorList>
            <person name="Goeker M."/>
        </authorList>
    </citation>
    <scope>NUCLEOTIDE SEQUENCE [LARGE SCALE GENOMIC DNA]</scope>
    <source>
        <strain evidence="2 3">DSM 26048</strain>
    </source>
</reference>
<feature type="transmembrane region" description="Helical" evidence="1">
    <location>
        <begin position="6"/>
        <end position="26"/>
    </location>
</feature>
<feature type="transmembrane region" description="Helical" evidence="1">
    <location>
        <begin position="189"/>
        <end position="209"/>
    </location>
</feature>
<protein>
    <submittedName>
        <fullName evidence="2">Uncharacterized protein</fullName>
    </submittedName>
</protein>
<feature type="transmembrane region" description="Helical" evidence="1">
    <location>
        <begin position="164"/>
        <end position="183"/>
    </location>
</feature>
<sequence>MFLTLLVKLIASFIFVTALVIINFVIFKIPIKGNDKQIVLLALIVGTTNFYFKFILDSSYFMLIQTLVYIIALTALRGYPILYAFLVCTIGSLVVSFIDVIVTIGAIRLNLSTLEAMQQNLGHFFFFHMLTSVVYVVLAFILYRRKIGFSFLVRKFYVMEKYNFLWIILLLVTTLILIVGTQGLKIFSLQGYILLFVLFGLVGSLIYGYSQNKKALRERYDIFKEE</sequence>